<proteinExistence type="predicted"/>
<accession>A0AAD4DGX0</accession>
<reference evidence="3" key="1">
    <citation type="journal article" date="2020" name="Fungal Divers.">
        <title>Resolving the Mortierellaceae phylogeny through synthesis of multi-gene phylogenetics and phylogenomics.</title>
        <authorList>
            <person name="Vandepol N."/>
            <person name="Liber J."/>
            <person name="Desiro A."/>
            <person name="Na H."/>
            <person name="Kennedy M."/>
            <person name="Barry K."/>
            <person name="Grigoriev I.V."/>
            <person name="Miller A.N."/>
            <person name="O'Donnell K."/>
            <person name="Stajich J.E."/>
            <person name="Bonito G."/>
        </authorList>
    </citation>
    <scope>NUCLEOTIDE SEQUENCE</scope>
    <source>
        <strain evidence="3">NRRL 28262</strain>
    </source>
</reference>
<feature type="transmembrane region" description="Helical" evidence="2">
    <location>
        <begin position="12"/>
        <end position="33"/>
    </location>
</feature>
<feature type="compositionally biased region" description="Polar residues" evidence="1">
    <location>
        <begin position="640"/>
        <end position="651"/>
    </location>
</feature>
<evidence type="ECO:0000256" key="1">
    <source>
        <dbReference type="SAM" id="MobiDB-lite"/>
    </source>
</evidence>
<keyword evidence="2" id="KW-0472">Membrane</keyword>
<evidence type="ECO:0000313" key="3">
    <source>
        <dbReference type="EMBL" id="KAG0277897.1"/>
    </source>
</evidence>
<name>A0AAD4DGX0_9FUNG</name>
<feature type="compositionally biased region" description="Low complexity" evidence="1">
    <location>
        <begin position="316"/>
        <end position="331"/>
    </location>
</feature>
<feature type="compositionally biased region" description="Polar residues" evidence="1">
    <location>
        <begin position="621"/>
        <end position="632"/>
    </location>
</feature>
<feature type="region of interest" description="Disordered" evidence="1">
    <location>
        <begin position="677"/>
        <end position="806"/>
    </location>
</feature>
<comment type="caution">
    <text evidence="3">The sequence shown here is derived from an EMBL/GenBank/DDBJ whole genome shotgun (WGS) entry which is preliminary data.</text>
</comment>
<feature type="compositionally biased region" description="Polar residues" evidence="1">
    <location>
        <begin position="276"/>
        <end position="300"/>
    </location>
</feature>
<gene>
    <name evidence="3" type="ORF">BGZ95_005129</name>
</gene>
<feature type="compositionally biased region" description="Low complexity" evidence="1">
    <location>
        <begin position="784"/>
        <end position="796"/>
    </location>
</feature>
<dbReference type="EMBL" id="JAAAIL010000237">
    <property type="protein sequence ID" value="KAG0277897.1"/>
    <property type="molecule type" value="Genomic_DNA"/>
</dbReference>
<evidence type="ECO:0000256" key="2">
    <source>
        <dbReference type="SAM" id="Phobius"/>
    </source>
</evidence>
<feature type="transmembrane region" description="Helical" evidence="2">
    <location>
        <begin position="114"/>
        <end position="142"/>
    </location>
</feature>
<feature type="compositionally biased region" description="Polar residues" evidence="1">
    <location>
        <begin position="692"/>
        <end position="702"/>
    </location>
</feature>
<feature type="compositionally biased region" description="Low complexity" evidence="1">
    <location>
        <begin position="604"/>
        <end position="620"/>
    </location>
</feature>
<feature type="transmembrane region" description="Helical" evidence="2">
    <location>
        <begin position="172"/>
        <end position="194"/>
    </location>
</feature>
<sequence>MANIKLPVELGLHGIIAFLSLYAVCSILATIRFQNLHGYTSLTALFLFFVTGVSFVMAIGYMVLAWWTRSPDGSAHIRSHIQQQQQQRDVTDVERMAISKSGETFSRAELVTRAIVRICVILVSPLPRLCILIGLMAATFLATMMQWYKIRNAVDCAEVAPEYRHFCATTKAAVTSTTVTAFGWMLWLVLWFRLSYRFSRAERKADLQQQQQRLQGGGHGEQILIAMPDEAHVAESKQDVEGGVSRVADMSQSFKHIQHSTHAESHLQHIQNNRQTLKGKSLQQQRAPSPGTAVNANDSSLGLGIDITNQDSGVGTSSSHSRSNTTTTTTAFESMTPIASRFKLMDAETASIVGKNASLIARDSIVEQEKPNPGRLRDHAKIFPLARASLATSQIIARSPSASGATTPTTPVARAGYMGKETYKAFNNVPRSASMSAIVACNKVSPAASSSAHVSPIPNFHHHHHFGDGNITGTPNSIRSHRSMAAFPQSPAQSALAEQSMDEQLKAIRRRSFANDVMNSPGGSASLLESAQMNSPYLETPHSEFGASLGVQPGSPSSILSKGKGRFRAAFSSPNLNTAIGTGRRRSSLGMSSMVNSIVNSPVDSDSLSSASYHSLAESSTTPPRSANSSLRRGSDTDNDGQSSLYSNSRNQRMRQHMTISAQELLRAEYGDLYPALPGSSEPGFNDMENMNPDTDSITSSMGRPRSNSVSSAGTSRSSDGSSSYSSSNETQGQGRGVKPPGPPPSFMNKVRNGSGYRSNHKKSHKQQQQQQQTVRRVGSNGTLLNSKSNNNLNNSRKFPSHGDLTKYSWDYRREMPID</sequence>
<dbReference type="AlphaFoldDB" id="A0AAD4DGX0"/>
<evidence type="ECO:0000313" key="4">
    <source>
        <dbReference type="Proteomes" id="UP001194580"/>
    </source>
</evidence>
<keyword evidence="2" id="KW-0812">Transmembrane</keyword>
<protein>
    <submittedName>
        <fullName evidence="3">Uncharacterized protein</fullName>
    </submittedName>
</protein>
<feature type="compositionally biased region" description="Low complexity" evidence="1">
    <location>
        <begin position="707"/>
        <end position="728"/>
    </location>
</feature>
<keyword evidence="4" id="KW-1185">Reference proteome</keyword>
<feature type="transmembrane region" description="Helical" evidence="2">
    <location>
        <begin position="45"/>
        <end position="67"/>
    </location>
</feature>
<dbReference type="Proteomes" id="UP001194580">
    <property type="component" value="Unassembled WGS sequence"/>
</dbReference>
<feature type="region of interest" description="Disordered" evidence="1">
    <location>
        <begin position="604"/>
        <end position="653"/>
    </location>
</feature>
<feature type="region of interest" description="Disordered" evidence="1">
    <location>
        <begin position="276"/>
        <end position="331"/>
    </location>
</feature>
<keyword evidence="2" id="KW-1133">Transmembrane helix</keyword>
<organism evidence="3 4">
    <name type="scientific">Linnemannia exigua</name>
    <dbReference type="NCBI Taxonomy" id="604196"/>
    <lineage>
        <taxon>Eukaryota</taxon>
        <taxon>Fungi</taxon>
        <taxon>Fungi incertae sedis</taxon>
        <taxon>Mucoromycota</taxon>
        <taxon>Mortierellomycotina</taxon>
        <taxon>Mortierellomycetes</taxon>
        <taxon>Mortierellales</taxon>
        <taxon>Mortierellaceae</taxon>
        <taxon>Linnemannia</taxon>
    </lineage>
</organism>